<keyword evidence="6" id="KW-0067">ATP-binding</keyword>
<dbReference type="RefSeq" id="WP_242871572.1">
    <property type="nucleotide sequence ID" value="NZ_LKEU01000015.1"/>
</dbReference>
<evidence type="ECO:0000259" key="8">
    <source>
        <dbReference type="PROSITE" id="PS51733"/>
    </source>
</evidence>
<evidence type="ECO:0000256" key="1">
    <source>
        <dbReference type="ARBA" id="ARBA00005085"/>
    </source>
</evidence>
<dbReference type="PROSITE" id="PS51733">
    <property type="entry name" value="BPL_LPL_CATALYTIC"/>
    <property type="match status" value="1"/>
</dbReference>
<dbReference type="EMBL" id="LKEU01000015">
    <property type="protein sequence ID" value="OFV71775.1"/>
    <property type="molecule type" value="Genomic_DNA"/>
</dbReference>
<dbReference type="InterPro" id="IPR045864">
    <property type="entry name" value="aa-tRNA-synth_II/BPL/LPL"/>
</dbReference>
<reference evidence="9 10" key="1">
    <citation type="submission" date="2015-09" db="EMBL/GenBank/DDBJ databases">
        <title>Genome sequence of Acetobacterium wieringae DSM 1911.</title>
        <authorList>
            <person name="Poehlein A."/>
            <person name="Bengelsdorf F.R."/>
            <person name="Schiel-Bengelsdorf B."/>
            <person name="Duerre P."/>
            <person name="Daniel R."/>
        </authorList>
    </citation>
    <scope>NUCLEOTIDE SEQUENCE [LARGE SCALE GENOMIC DNA]</scope>
    <source>
        <strain evidence="9 10">DSM 1911</strain>
    </source>
</reference>
<evidence type="ECO:0000256" key="6">
    <source>
        <dbReference type="ARBA" id="ARBA00022840"/>
    </source>
</evidence>
<dbReference type="SUPFAM" id="SSF82649">
    <property type="entry name" value="SufE/NifU"/>
    <property type="match status" value="1"/>
</dbReference>
<keyword evidence="5" id="KW-0547">Nucleotide-binding</keyword>
<comment type="pathway">
    <text evidence="2">Protein modification; protein lipoylation via exogenous pathway; protein N(6)-(lipoyl)lysine from lipoate: step 1/2.</text>
</comment>
<proteinExistence type="predicted"/>
<name>A0A1F2PLD1_9FIRM</name>
<evidence type="ECO:0000256" key="7">
    <source>
        <dbReference type="ARBA" id="ARBA00048037"/>
    </source>
</evidence>
<dbReference type="InterPro" id="IPR004143">
    <property type="entry name" value="BPL_LPL_catalytic"/>
</dbReference>
<dbReference type="UniPathway" id="UPA00537">
    <property type="reaction ID" value="UER00594"/>
</dbReference>
<dbReference type="AlphaFoldDB" id="A0A1F2PLD1"/>
<evidence type="ECO:0000256" key="3">
    <source>
        <dbReference type="ARBA" id="ARBA00012367"/>
    </source>
</evidence>
<dbReference type="Gene3D" id="3.30.930.10">
    <property type="entry name" value="Bira Bifunctional Protein, Domain 2"/>
    <property type="match status" value="1"/>
</dbReference>
<dbReference type="Pfam" id="PF21948">
    <property type="entry name" value="LplA-B_cat"/>
    <property type="match status" value="1"/>
</dbReference>
<protein>
    <recommendedName>
        <fullName evidence="3">lipoate--protein ligase</fullName>
        <ecNumber evidence="3">6.3.1.20</ecNumber>
    </recommendedName>
</protein>
<dbReference type="GO" id="GO:0017118">
    <property type="term" value="F:lipoyltransferase activity"/>
    <property type="evidence" value="ECO:0007669"/>
    <property type="project" value="TreeGrafter"/>
</dbReference>
<dbReference type="Pfam" id="PF10437">
    <property type="entry name" value="Lip_prot_lig_C"/>
    <property type="match status" value="1"/>
</dbReference>
<dbReference type="GO" id="GO:0005524">
    <property type="term" value="F:ATP binding"/>
    <property type="evidence" value="ECO:0007669"/>
    <property type="project" value="UniProtKB-KW"/>
</dbReference>
<keyword evidence="4 9" id="KW-0436">Ligase</keyword>
<dbReference type="Proteomes" id="UP000176244">
    <property type="component" value="Unassembled WGS sequence"/>
</dbReference>
<dbReference type="InterPro" id="IPR004562">
    <property type="entry name" value="LipoylTrfase_LipoateP_Ligase"/>
</dbReference>
<dbReference type="InterPro" id="IPR019491">
    <property type="entry name" value="Lipoate_protein_ligase_C"/>
</dbReference>
<dbReference type="FunFam" id="3.30.930.10:FF:000072">
    <property type="entry name" value="Lipoate--protein ligase"/>
    <property type="match status" value="1"/>
</dbReference>
<dbReference type="GO" id="GO:0009249">
    <property type="term" value="P:protein lipoylation"/>
    <property type="evidence" value="ECO:0007669"/>
    <property type="project" value="InterPro"/>
</dbReference>
<comment type="catalytic activity">
    <reaction evidence="7">
        <text>L-lysyl-[lipoyl-carrier protein] + (R)-lipoate + ATP = N(6)-[(R)-lipoyl]-L-lysyl-[lipoyl-carrier protein] + AMP + diphosphate + H(+)</text>
        <dbReference type="Rhea" id="RHEA:49288"/>
        <dbReference type="Rhea" id="RHEA-COMP:10500"/>
        <dbReference type="Rhea" id="RHEA-COMP:10502"/>
        <dbReference type="ChEBI" id="CHEBI:15378"/>
        <dbReference type="ChEBI" id="CHEBI:29969"/>
        <dbReference type="ChEBI" id="CHEBI:30616"/>
        <dbReference type="ChEBI" id="CHEBI:33019"/>
        <dbReference type="ChEBI" id="CHEBI:83088"/>
        <dbReference type="ChEBI" id="CHEBI:83099"/>
        <dbReference type="ChEBI" id="CHEBI:456215"/>
        <dbReference type="EC" id="6.3.1.20"/>
    </reaction>
</comment>
<gene>
    <name evidence="9" type="primary">lplJ_1</name>
    <name evidence="9" type="ORF">ACWI_07480</name>
</gene>
<comment type="pathway">
    <text evidence="1">Protein modification; protein lipoylation via exogenous pathway; protein N(6)-(lipoyl)lysine from lipoate: step 2/2.</text>
</comment>
<dbReference type="EC" id="6.3.1.20" evidence="3"/>
<feature type="domain" description="BPL/LPL catalytic" evidence="8">
    <location>
        <begin position="27"/>
        <end position="214"/>
    </location>
</feature>
<dbReference type="Gene3D" id="3.30.390.50">
    <property type="entry name" value="CO dehydrogenase flavoprotein, C-terminal domain"/>
    <property type="match status" value="1"/>
</dbReference>
<organism evidence="9 10">
    <name type="scientific">Acetobacterium wieringae</name>
    <dbReference type="NCBI Taxonomy" id="52694"/>
    <lineage>
        <taxon>Bacteria</taxon>
        <taxon>Bacillati</taxon>
        <taxon>Bacillota</taxon>
        <taxon>Clostridia</taxon>
        <taxon>Eubacteriales</taxon>
        <taxon>Eubacteriaceae</taxon>
        <taxon>Acetobacterium</taxon>
    </lineage>
</organism>
<dbReference type="GO" id="GO:0016979">
    <property type="term" value="F:lipoate-protein ligase activity"/>
    <property type="evidence" value="ECO:0007669"/>
    <property type="project" value="UniProtKB-EC"/>
</dbReference>
<evidence type="ECO:0000313" key="9">
    <source>
        <dbReference type="EMBL" id="OFV71775.1"/>
    </source>
</evidence>
<accession>A0A1F2PLD1</accession>
<evidence type="ECO:0000313" key="10">
    <source>
        <dbReference type="Proteomes" id="UP000176244"/>
    </source>
</evidence>
<dbReference type="NCBIfam" id="TIGR00545">
    <property type="entry name" value="lipoyltrans"/>
    <property type="match status" value="1"/>
</dbReference>
<dbReference type="CDD" id="cd16443">
    <property type="entry name" value="LplA"/>
    <property type="match status" value="1"/>
</dbReference>
<comment type="caution">
    <text evidence="9">The sequence shown here is derived from an EMBL/GenBank/DDBJ whole genome shotgun (WGS) entry which is preliminary data.</text>
</comment>
<dbReference type="SUPFAM" id="SSF55681">
    <property type="entry name" value="Class II aaRS and biotin synthetases"/>
    <property type="match status" value="1"/>
</dbReference>
<evidence type="ECO:0000256" key="5">
    <source>
        <dbReference type="ARBA" id="ARBA00022741"/>
    </source>
</evidence>
<dbReference type="PANTHER" id="PTHR12561">
    <property type="entry name" value="LIPOATE-PROTEIN LIGASE"/>
    <property type="match status" value="1"/>
</dbReference>
<evidence type="ECO:0000256" key="2">
    <source>
        <dbReference type="ARBA" id="ARBA00005124"/>
    </source>
</evidence>
<dbReference type="PANTHER" id="PTHR12561:SF3">
    <property type="entry name" value="LIPOYLTRANSFERASE 1, MITOCHONDRIAL"/>
    <property type="match status" value="1"/>
</dbReference>
<dbReference type="STRING" id="52694.ACWI_07480"/>
<sequence>MMHLYYSESTDPYYNLALEEYIFANVKLDKGLFMLWQNDNTVVIGRNQNAMKEIDLHYASKMNTRIARRNTGGGTVYHDLGNLNYSFIQDCDKRYSIDFKQFAVPILDALKQLGVQAECNHRNDLVINGRKFSGTAQTVKNGRMLHHGTLLFDSDLDFVRKVLAVKDEVIQGGGVKSVRSQVTNISEHLPKSMSVNQFCDHLMASISAKETAVFLQLDEKDYKAIEALRDSKYRTWDWTYGKAPHYKMQKVRSHEGGSLTIAMNVAKNGIIDSITIDGDLLGSGNIRQLEKLLTGKRLKKDDLQEVLSYCEISDYITNLTPQELLEILLY</sequence>
<dbReference type="GO" id="GO:0005737">
    <property type="term" value="C:cytoplasm"/>
    <property type="evidence" value="ECO:0007669"/>
    <property type="project" value="TreeGrafter"/>
</dbReference>
<evidence type="ECO:0000256" key="4">
    <source>
        <dbReference type="ARBA" id="ARBA00022598"/>
    </source>
</evidence>